<accession>D2AZQ0</accession>
<dbReference type="Proteomes" id="UP000002029">
    <property type="component" value="Chromosome"/>
</dbReference>
<dbReference type="KEGG" id="sro:Sros_2314"/>
<dbReference type="InterPro" id="IPR003718">
    <property type="entry name" value="OsmC/Ohr_fam"/>
</dbReference>
<protein>
    <submittedName>
        <fullName evidence="3">Redox protein regulator of disulfide bond formation-like protein</fullName>
    </submittedName>
</protein>
<dbReference type="STRING" id="479432.Sros_2314"/>
<keyword evidence="4" id="KW-1185">Reference proteome</keyword>
<comment type="similarity">
    <text evidence="1">Belongs to the OsmC/Ohr family.</text>
</comment>
<proteinExistence type="inferred from homology"/>
<dbReference type="InterPro" id="IPR036102">
    <property type="entry name" value="OsmC/Ohrsf"/>
</dbReference>
<evidence type="ECO:0000256" key="1">
    <source>
        <dbReference type="ARBA" id="ARBA00007378"/>
    </source>
</evidence>
<evidence type="ECO:0000313" key="3">
    <source>
        <dbReference type="EMBL" id="ACZ85295.1"/>
    </source>
</evidence>
<feature type="compositionally biased region" description="Basic and acidic residues" evidence="2">
    <location>
        <begin position="1"/>
        <end position="12"/>
    </location>
</feature>
<dbReference type="eggNOG" id="COG1764">
    <property type="taxonomic scope" value="Bacteria"/>
</dbReference>
<dbReference type="HOGENOM" id="CLU_106355_2_1_11"/>
<dbReference type="SUPFAM" id="SSF82784">
    <property type="entry name" value="OsmC-like"/>
    <property type="match status" value="1"/>
</dbReference>
<gene>
    <name evidence="3" type="ordered locus">Sros_2314</name>
</gene>
<dbReference type="AlphaFoldDB" id="D2AZQ0"/>
<name>D2AZQ0_STRRD</name>
<dbReference type="Pfam" id="PF02566">
    <property type="entry name" value="OsmC"/>
    <property type="match status" value="1"/>
</dbReference>
<evidence type="ECO:0000256" key="2">
    <source>
        <dbReference type="SAM" id="MobiDB-lite"/>
    </source>
</evidence>
<reference evidence="3 4" key="1">
    <citation type="journal article" date="2010" name="Stand. Genomic Sci.">
        <title>Complete genome sequence of Streptosporangium roseum type strain (NI 9100).</title>
        <authorList>
            <person name="Nolan M."/>
            <person name="Sikorski J."/>
            <person name="Jando M."/>
            <person name="Lucas S."/>
            <person name="Lapidus A."/>
            <person name="Glavina Del Rio T."/>
            <person name="Chen F."/>
            <person name="Tice H."/>
            <person name="Pitluck S."/>
            <person name="Cheng J.F."/>
            <person name="Chertkov O."/>
            <person name="Sims D."/>
            <person name="Meincke L."/>
            <person name="Brettin T."/>
            <person name="Han C."/>
            <person name="Detter J.C."/>
            <person name="Bruce D."/>
            <person name="Goodwin L."/>
            <person name="Land M."/>
            <person name="Hauser L."/>
            <person name="Chang Y.J."/>
            <person name="Jeffries C.D."/>
            <person name="Ivanova N."/>
            <person name="Mavromatis K."/>
            <person name="Mikhailova N."/>
            <person name="Chen A."/>
            <person name="Palaniappan K."/>
            <person name="Chain P."/>
            <person name="Rohde M."/>
            <person name="Goker M."/>
            <person name="Bristow J."/>
            <person name="Eisen J.A."/>
            <person name="Markowitz V."/>
            <person name="Hugenholtz P."/>
            <person name="Kyrpides N.C."/>
            <person name="Klenk H.P."/>
        </authorList>
    </citation>
    <scope>NUCLEOTIDE SEQUENCE [LARGE SCALE GENOMIC DNA]</scope>
    <source>
        <strain evidence="4">ATCC 12428 / DSM 43021 / JCM 3005 / NI 9100</strain>
    </source>
</reference>
<dbReference type="GO" id="GO:0006979">
    <property type="term" value="P:response to oxidative stress"/>
    <property type="evidence" value="ECO:0007669"/>
    <property type="project" value="InterPro"/>
</dbReference>
<dbReference type="Gene3D" id="3.30.300.20">
    <property type="match status" value="1"/>
</dbReference>
<evidence type="ECO:0000313" key="4">
    <source>
        <dbReference type="Proteomes" id="UP000002029"/>
    </source>
</evidence>
<dbReference type="PANTHER" id="PTHR33797">
    <property type="entry name" value="ORGANIC HYDROPEROXIDE RESISTANCE PROTEIN-LIKE"/>
    <property type="match status" value="1"/>
</dbReference>
<dbReference type="PANTHER" id="PTHR33797:SF2">
    <property type="entry name" value="ORGANIC HYDROPEROXIDE RESISTANCE PROTEIN-LIKE"/>
    <property type="match status" value="1"/>
</dbReference>
<dbReference type="EMBL" id="CP001814">
    <property type="protein sequence ID" value="ACZ85295.1"/>
    <property type="molecule type" value="Genomic_DNA"/>
</dbReference>
<dbReference type="Gene3D" id="2.20.25.10">
    <property type="match status" value="1"/>
</dbReference>
<dbReference type="NCBIfam" id="TIGR03561">
    <property type="entry name" value="organ_hyd_perox"/>
    <property type="match status" value="1"/>
</dbReference>
<dbReference type="InterPro" id="IPR019953">
    <property type="entry name" value="OHR"/>
</dbReference>
<dbReference type="InterPro" id="IPR015946">
    <property type="entry name" value="KH_dom-like_a/b"/>
</dbReference>
<feature type="region of interest" description="Disordered" evidence="2">
    <location>
        <begin position="1"/>
        <end position="30"/>
    </location>
</feature>
<organism evidence="3 4">
    <name type="scientific">Streptosporangium roseum (strain ATCC 12428 / DSM 43021 / JCM 3005 / KCTC 9067 / NCIMB 10171 / NRRL 2505 / NI 9100)</name>
    <dbReference type="NCBI Taxonomy" id="479432"/>
    <lineage>
        <taxon>Bacteria</taxon>
        <taxon>Bacillati</taxon>
        <taxon>Actinomycetota</taxon>
        <taxon>Actinomycetes</taxon>
        <taxon>Streptosporangiales</taxon>
        <taxon>Streptosporangiaceae</taxon>
        <taxon>Streptosporangium</taxon>
    </lineage>
</organism>
<dbReference type="RefSeq" id="WP_012889040.1">
    <property type="nucleotide sequence ID" value="NC_013595.1"/>
</dbReference>
<sequence length="185" mass="19394">MSHDGRSGRERPGTGAAGRPYRPMASDYSGPGVEAELTGVIGGGEAGYDTLYTARASSTGGRSGRVRTDDGLLDLEMRAPEQLGGPGGASNPEQLMAAAYAACFHSSLTLVAGQEGVDTTNASVDTVVELRRRGRRDDYVIGVDVTVHLPEVEPRLAGHIAERAHEHCPYSRALLGNVDVGLHLA</sequence>